<dbReference type="AlphaFoldDB" id="A0A317L7J3"/>
<dbReference type="PRINTS" id="PR00081">
    <property type="entry name" value="GDHRDH"/>
</dbReference>
<sequence length="271" mass="30836">MKTILITGSSSGIGKATAKYFAEKGWNVIATMRNPEKEKELTQEENVLVTKLDVTIPETIHHAIAQGISEFSSIDVVLNNAGYAVFGPFEFSTEEQIYHQFQVNVFGVMNTIKAILPHFKQNRNGLIINVSSIAGQISFPLLSLYHATKWSLEGFAESLQYELSQHNIKIKMIEPGNVDTDFTGRSLVTLQHDYKNDYQEYQEIVLSKQLESFENYASKADDIADGIYRVANDTSDQFRYALGDDAQFMLEKRKSKQDIEFIDFIRKQFAY</sequence>
<dbReference type="Pfam" id="PF00106">
    <property type="entry name" value="adh_short"/>
    <property type="match status" value="1"/>
</dbReference>
<dbReference type="InterPro" id="IPR002347">
    <property type="entry name" value="SDR_fam"/>
</dbReference>
<gene>
    <name evidence="4" type="ORF">DLJ74_02180</name>
</gene>
<dbReference type="CDD" id="cd05374">
    <property type="entry name" value="17beta-HSD-like_SDR_c"/>
    <property type="match status" value="1"/>
</dbReference>
<evidence type="ECO:0000256" key="1">
    <source>
        <dbReference type="ARBA" id="ARBA00006484"/>
    </source>
</evidence>
<dbReference type="SUPFAM" id="SSF51735">
    <property type="entry name" value="NAD(P)-binding Rossmann-fold domains"/>
    <property type="match status" value="1"/>
</dbReference>
<evidence type="ECO:0000256" key="2">
    <source>
        <dbReference type="ARBA" id="ARBA00023002"/>
    </source>
</evidence>
<evidence type="ECO:0000313" key="4">
    <source>
        <dbReference type="EMBL" id="PWU69759.1"/>
    </source>
</evidence>
<comment type="caution">
    <text evidence="4">The sequence shown here is derived from an EMBL/GenBank/DDBJ whole genome shotgun (WGS) entry which is preliminary data.</text>
</comment>
<dbReference type="EMBL" id="QGTD01000004">
    <property type="protein sequence ID" value="PWU69759.1"/>
    <property type="molecule type" value="Genomic_DNA"/>
</dbReference>
<dbReference type="RefSeq" id="WP_109983170.1">
    <property type="nucleotide sequence ID" value="NZ_QGTD01000004.1"/>
</dbReference>
<evidence type="ECO:0000313" key="5">
    <source>
        <dbReference type="Proteomes" id="UP000245624"/>
    </source>
</evidence>
<proteinExistence type="inferred from homology"/>
<dbReference type="PANTHER" id="PTHR43976">
    <property type="entry name" value="SHORT CHAIN DEHYDROGENASE"/>
    <property type="match status" value="1"/>
</dbReference>
<dbReference type="OrthoDB" id="9775296at2"/>
<protein>
    <submittedName>
        <fullName evidence="4">Short-chain dehydrogenase/reductase</fullName>
    </submittedName>
</protein>
<accession>A0A317L7J3</accession>
<dbReference type="InterPro" id="IPR036291">
    <property type="entry name" value="NAD(P)-bd_dom_sf"/>
</dbReference>
<dbReference type="Proteomes" id="UP000245624">
    <property type="component" value="Unassembled WGS sequence"/>
</dbReference>
<comment type="similarity">
    <text evidence="1 3">Belongs to the short-chain dehydrogenases/reductases (SDR) family.</text>
</comment>
<name>A0A317L7J3_9BACI</name>
<keyword evidence="5" id="KW-1185">Reference proteome</keyword>
<dbReference type="Gene3D" id="3.40.50.720">
    <property type="entry name" value="NAD(P)-binding Rossmann-like Domain"/>
    <property type="match status" value="1"/>
</dbReference>
<dbReference type="PANTHER" id="PTHR43976:SF16">
    <property type="entry name" value="SHORT-CHAIN DEHYDROGENASE_REDUCTASE FAMILY PROTEIN"/>
    <property type="match status" value="1"/>
</dbReference>
<evidence type="ECO:0000256" key="3">
    <source>
        <dbReference type="RuleBase" id="RU000363"/>
    </source>
</evidence>
<reference evidence="4 5" key="1">
    <citation type="submission" date="2018-05" db="EMBL/GenBank/DDBJ databases">
        <title>Genomic analysis of Gracilibacillus dipsosauri DD1 reveals novel features of a salt-tolerant amylase.</title>
        <authorList>
            <person name="Deutch C.E."/>
            <person name="Yang S."/>
        </authorList>
    </citation>
    <scope>NUCLEOTIDE SEQUENCE [LARGE SCALE GENOMIC DNA]</scope>
    <source>
        <strain evidence="4 5">DD1</strain>
    </source>
</reference>
<dbReference type="PRINTS" id="PR00080">
    <property type="entry name" value="SDRFAMILY"/>
</dbReference>
<dbReference type="InterPro" id="IPR051911">
    <property type="entry name" value="SDR_oxidoreductase"/>
</dbReference>
<dbReference type="GO" id="GO:0016491">
    <property type="term" value="F:oxidoreductase activity"/>
    <property type="evidence" value="ECO:0007669"/>
    <property type="project" value="UniProtKB-KW"/>
</dbReference>
<organism evidence="4 5">
    <name type="scientific">Gracilibacillus dipsosauri</name>
    <dbReference type="NCBI Taxonomy" id="178340"/>
    <lineage>
        <taxon>Bacteria</taxon>
        <taxon>Bacillati</taxon>
        <taxon>Bacillota</taxon>
        <taxon>Bacilli</taxon>
        <taxon>Bacillales</taxon>
        <taxon>Bacillaceae</taxon>
        <taxon>Gracilibacillus</taxon>
    </lineage>
</organism>
<keyword evidence="2" id="KW-0560">Oxidoreductase</keyword>